<dbReference type="Gene3D" id="3.30.565.10">
    <property type="entry name" value="Histidine kinase-like ATPase, C-terminal domain"/>
    <property type="match status" value="1"/>
</dbReference>
<proteinExistence type="predicted"/>
<dbReference type="SUPFAM" id="SSF55874">
    <property type="entry name" value="ATPase domain of HSP90 chaperone/DNA topoisomerase II/histidine kinase"/>
    <property type="match status" value="1"/>
</dbReference>
<dbReference type="InterPro" id="IPR036890">
    <property type="entry name" value="HATPase_C_sf"/>
</dbReference>
<dbReference type="Pfam" id="PF13589">
    <property type="entry name" value="HATPase_c_3"/>
    <property type="match status" value="1"/>
</dbReference>
<dbReference type="Proteomes" id="UP001652623">
    <property type="component" value="Chromosome 8"/>
</dbReference>
<reference evidence="3" key="1">
    <citation type="submission" date="2025-08" db="UniProtKB">
        <authorList>
            <consortium name="RefSeq"/>
        </authorList>
    </citation>
    <scope>IDENTIFICATION</scope>
    <source>
        <tissue evidence="3">Seedling</tissue>
    </source>
</reference>
<protein>
    <submittedName>
        <fullName evidence="3">Structural maintenance of chromosomes flexible hinge domain-containing protein GMI1 isoform X1</fullName>
    </submittedName>
</protein>
<dbReference type="PANTHER" id="PTHR33566">
    <property type="entry name" value="EN/SPM-LIKE TRANSPOSON-RELATED"/>
    <property type="match status" value="1"/>
</dbReference>
<dbReference type="GeneID" id="107414801"/>
<keyword evidence="1" id="KW-0175">Coiled coil</keyword>
<dbReference type="PANTHER" id="PTHR33566:SF1">
    <property type="entry name" value="EN_SPM-LIKE TRANSPOSON-RELATED"/>
    <property type="match status" value="1"/>
</dbReference>
<gene>
    <name evidence="3" type="primary">LOC107414801</name>
</gene>
<feature type="coiled-coil region" evidence="1">
    <location>
        <begin position="1250"/>
        <end position="1284"/>
    </location>
</feature>
<sequence>MFSQRGPKRRASEIEDDGYGNEKVFRFKILLPNGISIGLNVRDPPPKLPVDEFVSMVKGEYYRLEQQYGFLKQKRRINWKGGRFFFEDANDVKFANIVKFDSFKPHKCHILRLNDGSGEVAETYENMWDLTPHTDLLKELPEEYTFETALADLIDNSLQAVWSNNEGDRRLIRVDVVDERISIFDTGPGMDGSDENSIVKWGKMGASLHRSSKGQAIGLKPPYLTPFFGMFGYGGPIASMHLGRRALVSSKTKNSKKVYMLHLEREALLGSSGSEHTWKTDGGIRNPLEEEIRDTPHGSFTKVEIFEPRIKRLDISQLQCRLKDIYFPYIQCDEASNSGKTLTPIVFQVNNVDLAEIEGGEVAVTNLNSCNGPNFVFELRFKIKQDSTASSQAYQEANACLKCVYFPVVEGKERIENILEKLEADGYQITENFENFSRVSVRRLGRLLPDARWPWLPFMDFANKKGDKADLLKRCCRRVKCFIETDAGFNPTPSKTDLAHHNSFTTALRNFGNKLSENEKGIHVKVYRDGKLSTPLHLEKAYQDWILRMHDRYDEEIDHGEDQPVLVVSPANKKSIRISSDVIRVHKILNRKGVTWKSGQRIKLLRGACAGVHKNNVYATIEYFLLGGIEGDYSGETRIICRPLGVPDENGCVLSEEDGETSLNIRDSLSVPVSVVDSGKCLAVESVEWDCQLEKRRQKAPATIDLLSETLCRELDVDGALPVKAKAGQVAPKEIVAVVRPANYASSTASANLDQKYIFKSNLEMTMEVNFNNEADNVHNKKKHIYSIRVKPSSRKDIQGLYVFPLRCKLKQFERAGVYAFTFSLIESSCKTLVRRVQVKASSKIGKWRLLSDDKSLPYNARVGSTFQPLSIACYDIYDNRIPFTSTPEVRFRIQTNDVVVFKVERLKTYLSESKLTLEIKDVVIASCELDKIRPTYEASVLICTQDGMLSVSIPCRVTPGCIQHVKAQPPILESQLLPGCMVKELKLEMFDEYDNHVRKGSEVLLNMEGLHIQDQLGLMRKVDDHGCIDLSGVLKVTAGYGKNVSISVSSDNRVVYEQQFQTEKRELRIVSKVPEFVTAGTQLENMVFEVVNSKGVVDDTIHNEENNGQSHMLTIKAELLNMDETIRYTFKHGRCTVPSIPLPQRGGVFSFQAGHSRHPELSLSVEVSAIETSNPEYDEIQSPCSDGKVLLLQDSSPFKNVKNLMVSIVNDEKVFDKCQLKLLSKIQCRSYLGMLHECALVVYRLEDEIRTIGERIAGCERNLKMLNEEKVKTEKVIQDMQASIESYLPKLPIVLSNKEEVMKQIESMGNSAAALVCHIFREVQLHEQHRHLMDDIVGLVALLGRVHSTELSRILSEYLGEDQMLAVISSSFAAAVALEKYEQNGEVDRGNALYAEAAARGKSLNGRFLVICLEDMRPFIGDFEGNDPQRKLALEDPKLPDGTVPKGFMGYAVNMVDMDVDHLYTRTSAGHGLRETLFYHLFGELHVYQTREDMMSARACISHGAVSLDGGILKENGVVYLGFGDPKICFPVETNSMMVMNPKSMELMRQIEEVKSELQVLKVHIRKQSNSREKYLKKFNRKKKKYLELMDKLDPLQNN</sequence>
<keyword evidence="2" id="KW-1185">Reference proteome</keyword>
<evidence type="ECO:0000313" key="2">
    <source>
        <dbReference type="Proteomes" id="UP001652623"/>
    </source>
</evidence>
<evidence type="ECO:0000313" key="3">
    <source>
        <dbReference type="RefSeq" id="XP_048325871.1"/>
    </source>
</evidence>
<dbReference type="RefSeq" id="XP_048325871.1">
    <property type="nucleotide sequence ID" value="XM_048469914.2"/>
</dbReference>
<name>A0ABM3ID29_ZIZJJ</name>
<organism evidence="2 3">
    <name type="scientific">Ziziphus jujuba</name>
    <name type="common">Chinese jujube</name>
    <name type="synonym">Ziziphus sativa</name>
    <dbReference type="NCBI Taxonomy" id="326968"/>
    <lineage>
        <taxon>Eukaryota</taxon>
        <taxon>Viridiplantae</taxon>
        <taxon>Streptophyta</taxon>
        <taxon>Embryophyta</taxon>
        <taxon>Tracheophyta</taxon>
        <taxon>Spermatophyta</taxon>
        <taxon>Magnoliopsida</taxon>
        <taxon>eudicotyledons</taxon>
        <taxon>Gunneridae</taxon>
        <taxon>Pentapetalae</taxon>
        <taxon>rosids</taxon>
        <taxon>fabids</taxon>
        <taxon>Rosales</taxon>
        <taxon>Rhamnaceae</taxon>
        <taxon>Paliureae</taxon>
        <taxon>Ziziphus</taxon>
    </lineage>
</organism>
<evidence type="ECO:0000256" key="1">
    <source>
        <dbReference type="SAM" id="Coils"/>
    </source>
</evidence>
<accession>A0ABM3ID29</accession>